<name>A0A1W2CBQ1_9FIRM</name>
<dbReference type="AlphaFoldDB" id="A0A1W2CBQ1"/>
<dbReference type="RefSeq" id="WP_084235373.1">
    <property type="nucleotide sequence ID" value="NZ_FWXW01000009.1"/>
</dbReference>
<dbReference type="SMART" id="SM00530">
    <property type="entry name" value="HTH_XRE"/>
    <property type="match status" value="1"/>
</dbReference>
<dbReference type="SUPFAM" id="SSF51182">
    <property type="entry name" value="RmlC-like cupins"/>
    <property type="match status" value="1"/>
</dbReference>
<dbReference type="GO" id="GO:0003700">
    <property type="term" value="F:DNA-binding transcription factor activity"/>
    <property type="evidence" value="ECO:0007669"/>
    <property type="project" value="TreeGrafter"/>
</dbReference>
<dbReference type="InterPro" id="IPR013096">
    <property type="entry name" value="Cupin_2"/>
</dbReference>
<gene>
    <name evidence="3" type="ORF">SAMN02745168_2706</name>
</gene>
<keyword evidence="4" id="KW-1185">Reference proteome</keyword>
<dbReference type="InterPro" id="IPR050807">
    <property type="entry name" value="TransReg_Diox_bact_type"/>
</dbReference>
<evidence type="ECO:0000256" key="1">
    <source>
        <dbReference type="ARBA" id="ARBA00023125"/>
    </source>
</evidence>
<dbReference type="InterPro" id="IPR011051">
    <property type="entry name" value="RmlC_Cupin_sf"/>
</dbReference>
<dbReference type="OrthoDB" id="9814553at2"/>
<proteinExistence type="predicted"/>
<dbReference type="Proteomes" id="UP000192790">
    <property type="component" value="Unassembled WGS sequence"/>
</dbReference>
<protein>
    <submittedName>
        <fullName evidence="3">Helix-turn-helix domain-containing protein</fullName>
    </submittedName>
</protein>
<dbReference type="CDD" id="cd00093">
    <property type="entry name" value="HTH_XRE"/>
    <property type="match status" value="1"/>
</dbReference>
<sequence length="189" mass="20847">MNENIWALGSKLKKIRKDEGATLEAVAEQMGCSSAFLSMLENGRSGISYSNLQKLLKIYHRTMADLVDKPDHSGRLVHLASAPELGYNFEGVEALLLAQDVQNKVIIPAYFRVQPKCSIGPMQHVGEEFCFVIEGSFEVTLTDPETGRQEKFNVDSGDTLYYESSLLHTWVNTGDKVGIFLGAGSPPSF</sequence>
<feature type="domain" description="HTH cro/C1-type" evidence="2">
    <location>
        <begin position="12"/>
        <end position="66"/>
    </location>
</feature>
<evidence type="ECO:0000313" key="3">
    <source>
        <dbReference type="EMBL" id="SMC82551.1"/>
    </source>
</evidence>
<dbReference type="Gene3D" id="1.10.260.40">
    <property type="entry name" value="lambda repressor-like DNA-binding domains"/>
    <property type="match status" value="1"/>
</dbReference>
<dbReference type="EMBL" id="FWXW01000009">
    <property type="protein sequence ID" value="SMC82551.1"/>
    <property type="molecule type" value="Genomic_DNA"/>
</dbReference>
<dbReference type="CDD" id="cd02209">
    <property type="entry name" value="cupin_XRE_C"/>
    <property type="match status" value="1"/>
</dbReference>
<keyword evidence="1" id="KW-0238">DNA-binding</keyword>
<dbReference type="Gene3D" id="2.60.120.10">
    <property type="entry name" value="Jelly Rolls"/>
    <property type="match status" value="1"/>
</dbReference>
<dbReference type="PROSITE" id="PS50943">
    <property type="entry name" value="HTH_CROC1"/>
    <property type="match status" value="1"/>
</dbReference>
<dbReference type="InterPro" id="IPR014710">
    <property type="entry name" value="RmlC-like_jellyroll"/>
</dbReference>
<dbReference type="STRING" id="1122930.SAMN02745168_2706"/>
<dbReference type="Pfam" id="PF13560">
    <property type="entry name" value="HTH_31"/>
    <property type="match status" value="1"/>
</dbReference>
<dbReference type="PANTHER" id="PTHR46797">
    <property type="entry name" value="HTH-TYPE TRANSCRIPTIONAL REGULATOR"/>
    <property type="match status" value="1"/>
</dbReference>
<dbReference type="PANTHER" id="PTHR46797:SF1">
    <property type="entry name" value="METHYLPHOSPHONATE SYNTHASE"/>
    <property type="match status" value="1"/>
</dbReference>
<evidence type="ECO:0000259" key="2">
    <source>
        <dbReference type="PROSITE" id="PS50943"/>
    </source>
</evidence>
<dbReference type="GO" id="GO:0003677">
    <property type="term" value="F:DNA binding"/>
    <property type="evidence" value="ECO:0007669"/>
    <property type="project" value="UniProtKB-KW"/>
</dbReference>
<evidence type="ECO:0000313" key="4">
    <source>
        <dbReference type="Proteomes" id="UP000192790"/>
    </source>
</evidence>
<organism evidence="3 4">
    <name type="scientific">Papillibacter cinnamivorans DSM 12816</name>
    <dbReference type="NCBI Taxonomy" id="1122930"/>
    <lineage>
        <taxon>Bacteria</taxon>
        <taxon>Bacillati</taxon>
        <taxon>Bacillota</taxon>
        <taxon>Clostridia</taxon>
        <taxon>Eubacteriales</taxon>
        <taxon>Oscillospiraceae</taxon>
        <taxon>Papillibacter</taxon>
    </lineage>
</organism>
<dbReference type="Pfam" id="PF07883">
    <property type="entry name" value="Cupin_2"/>
    <property type="match status" value="1"/>
</dbReference>
<dbReference type="InterPro" id="IPR001387">
    <property type="entry name" value="Cro/C1-type_HTH"/>
</dbReference>
<reference evidence="3 4" key="1">
    <citation type="submission" date="2017-04" db="EMBL/GenBank/DDBJ databases">
        <authorList>
            <person name="Afonso C.L."/>
            <person name="Miller P.J."/>
            <person name="Scott M.A."/>
            <person name="Spackman E."/>
            <person name="Goraichik I."/>
            <person name="Dimitrov K.M."/>
            <person name="Suarez D.L."/>
            <person name="Swayne D.E."/>
        </authorList>
    </citation>
    <scope>NUCLEOTIDE SEQUENCE [LARGE SCALE GENOMIC DNA]</scope>
    <source>
        <strain evidence="3 4">DSM 12816</strain>
    </source>
</reference>
<accession>A0A1W2CBQ1</accession>
<dbReference type="InterPro" id="IPR010982">
    <property type="entry name" value="Lambda_DNA-bd_dom_sf"/>
</dbReference>
<dbReference type="SUPFAM" id="SSF47413">
    <property type="entry name" value="lambda repressor-like DNA-binding domains"/>
    <property type="match status" value="1"/>
</dbReference>
<dbReference type="GO" id="GO:0005829">
    <property type="term" value="C:cytosol"/>
    <property type="evidence" value="ECO:0007669"/>
    <property type="project" value="TreeGrafter"/>
</dbReference>